<keyword evidence="4 7" id="KW-0808">Transferase</keyword>
<comment type="similarity">
    <text evidence="2">Belongs to the class-I pyridoxal-phosphate-dependent aminotransferase family.</text>
</comment>
<sequence length="443" mass="48706">MATNGGLPSNGLSHYNPTPLLSQRVQKWKPPGIQSLLPLESAPGVISLIVGKPNPECFPFSGLSITLKGSDERLELSETDIRDAFQYALLPGGLPDLRKWFERFQVKLHNPGHPDASWDCAIGSGSQDLLYKAFQVFTDPGDSVLIDTPAYSGTLGFLYADGHDLVELFSDAEGLNPQEVERALATWPADKSRPRVLYTVPTGSNPTGRSCTKERKIDILRLAKKYDFLIFEDDAYYFLDFQDPETKAPSYLSLEPHINGETGRVLRFDSLSKIVSAGLRIGVLTASPVILQKVNMITSNTNLQTASTSQVLALALLRHWGHAGFLTHASTTSEFYRRKRDVFVAAAERHLKTKATWEVPTAGMFLWINLSLPPGDGRQDSFQVISQHAVAAGVIAVPGVAFMPSRSKTCYIRASFSLVTEEEADEACRRIALLVEHAFAATK</sequence>
<organism evidence="7 8">
    <name type="scientific">Apodospora peruviana</name>
    <dbReference type="NCBI Taxonomy" id="516989"/>
    <lineage>
        <taxon>Eukaryota</taxon>
        <taxon>Fungi</taxon>
        <taxon>Dikarya</taxon>
        <taxon>Ascomycota</taxon>
        <taxon>Pezizomycotina</taxon>
        <taxon>Sordariomycetes</taxon>
        <taxon>Sordariomycetidae</taxon>
        <taxon>Sordariales</taxon>
        <taxon>Lasiosphaeriaceae</taxon>
        <taxon>Apodospora</taxon>
    </lineage>
</organism>
<dbReference type="Gene3D" id="3.40.640.10">
    <property type="entry name" value="Type I PLP-dependent aspartate aminotransferase-like (Major domain)"/>
    <property type="match status" value="1"/>
</dbReference>
<dbReference type="CDD" id="cd00609">
    <property type="entry name" value="AAT_like"/>
    <property type="match status" value="1"/>
</dbReference>
<evidence type="ECO:0000256" key="5">
    <source>
        <dbReference type="ARBA" id="ARBA00022898"/>
    </source>
</evidence>
<dbReference type="InterPro" id="IPR050859">
    <property type="entry name" value="Class-I_PLP-dep_aminotransf"/>
</dbReference>
<dbReference type="GO" id="GO:0030170">
    <property type="term" value="F:pyridoxal phosphate binding"/>
    <property type="evidence" value="ECO:0007669"/>
    <property type="project" value="InterPro"/>
</dbReference>
<evidence type="ECO:0000256" key="3">
    <source>
        <dbReference type="ARBA" id="ARBA00022576"/>
    </source>
</evidence>
<dbReference type="GO" id="GO:1901605">
    <property type="term" value="P:alpha-amino acid metabolic process"/>
    <property type="evidence" value="ECO:0007669"/>
    <property type="project" value="TreeGrafter"/>
</dbReference>
<evidence type="ECO:0000313" key="8">
    <source>
        <dbReference type="Proteomes" id="UP001283341"/>
    </source>
</evidence>
<comment type="cofactor">
    <cofactor evidence="1">
        <name>pyridoxal 5'-phosphate</name>
        <dbReference type="ChEBI" id="CHEBI:597326"/>
    </cofactor>
</comment>
<evidence type="ECO:0000313" key="7">
    <source>
        <dbReference type="EMBL" id="KAK3314240.1"/>
    </source>
</evidence>
<dbReference type="EMBL" id="JAUEDM010000007">
    <property type="protein sequence ID" value="KAK3314240.1"/>
    <property type="molecule type" value="Genomic_DNA"/>
</dbReference>
<evidence type="ECO:0000256" key="1">
    <source>
        <dbReference type="ARBA" id="ARBA00001933"/>
    </source>
</evidence>
<dbReference type="SUPFAM" id="SSF53383">
    <property type="entry name" value="PLP-dependent transferases"/>
    <property type="match status" value="1"/>
</dbReference>
<accession>A0AAE0M0B8</accession>
<gene>
    <name evidence="7" type="ORF">B0H66DRAFT_630739</name>
</gene>
<dbReference type="InterPro" id="IPR004839">
    <property type="entry name" value="Aminotransferase_I/II_large"/>
</dbReference>
<keyword evidence="5" id="KW-0663">Pyridoxal phosphate</keyword>
<dbReference type="PANTHER" id="PTHR42790">
    <property type="entry name" value="AMINOTRANSFERASE"/>
    <property type="match status" value="1"/>
</dbReference>
<dbReference type="AlphaFoldDB" id="A0AAE0M0B8"/>
<dbReference type="Proteomes" id="UP001283341">
    <property type="component" value="Unassembled WGS sequence"/>
</dbReference>
<name>A0AAE0M0B8_9PEZI</name>
<proteinExistence type="inferred from homology"/>
<dbReference type="InterPro" id="IPR015424">
    <property type="entry name" value="PyrdxlP-dep_Trfase"/>
</dbReference>
<evidence type="ECO:0000256" key="4">
    <source>
        <dbReference type="ARBA" id="ARBA00022679"/>
    </source>
</evidence>
<dbReference type="Pfam" id="PF00155">
    <property type="entry name" value="Aminotran_1_2"/>
    <property type="match status" value="1"/>
</dbReference>
<reference evidence="7" key="1">
    <citation type="journal article" date="2023" name="Mol. Phylogenet. Evol.">
        <title>Genome-scale phylogeny and comparative genomics of the fungal order Sordariales.</title>
        <authorList>
            <person name="Hensen N."/>
            <person name="Bonometti L."/>
            <person name="Westerberg I."/>
            <person name="Brannstrom I.O."/>
            <person name="Guillou S."/>
            <person name="Cros-Aarteil S."/>
            <person name="Calhoun S."/>
            <person name="Haridas S."/>
            <person name="Kuo A."/>
            <person name="Mondo S."/>
            <person name="Pangilinan J."/>
            <person name="Riley R."/>
            <person name="LaButti K."/>
            <person name="Andreopoulos B."/>
            <person name="Lipzen A."/>
            <person name="Chen C."/>
            <person name="Yan M."/>
            <person name="Daum C."/>
            <person name="Ng V."/>
            <person name="Clum A."/>
            <person name="Steindorff A."/>
            <person name="Ohm R.A."/>
            <person name="Martin F."/>
            <person name="Silar P."/>
            <person name="Natvig D.O."/>
            <person name="Lalanne C."/>
            <person name="Gautier V."/>
            <person name="Ament-Velasquez S.L."/>
            <person name="Kruys A."/>
            <person name="Hutchinson M.I."/>
            <person name="Powell A.J."/>
            <person name="Barry K."/>
            <person name="Miller A.N."/>
            <person name="Grigoriev I.V."/>
            <person name="Debuchy R."/>
            <person name="Gladieux P."/>
            <person name="Hiltunen Thoren M."/>
            <person name="Johannesson H."/>
        </authorList>
    </citation>
    <scope>NUCLEOTIDE SEQUENCE</scope>
    <source>
        <strain evidence="7">CBS 118394</strain>
    </source>
</reference>
<keyword evidence="3" id="KW-0032">Aminotransferase</keyword>
<evidence type="ECO:0000259" key="6">
    <source>
        <dbReference type="Pfam" id="PF00155"/>
    </source>
</evidence>
<comment type="caution">
    <text evidence="7">The sequence shown here is derived from an EMBL/GenBank/DDBJ whole genome shotgun (WGS) entry which is preliminary data.</text>
</comment>
<dbReference type="InterPro" id="IPR015421">
    <property type="entry name" value="PyrdxlP-dep_Trfase_major"/>
</dbReference>
<dbReference type="PANTHER" id="PTHR42790:SF19">
    <property type="entry name" value="KYNURENINE_ALPHA-AMINOADIPATE AMINOTRANSFERASE, MITOCHONDRIAL"/>
    <property type="match status" value="1"/>
</dbReference>
<protein>
    <submittedName>
        <fullName evidence="7">Pyridoxal phosphate-dependent transferase</fullName>
    </submittedName>
</protein>
<reference evidence="7" key="2">
    <citation type="submission" date="2023-06" db="EMBL/GenBank/DDBJ databases">
        <authorList>
            <consortium name="Lawrence Berkeley National Laboratory"/>
            <person name="Haridas S."/>
            <person name="Hensen N."/>
            <person name="Bonometti L."/>
            <person name="Westerberg I."/>
            <person name="Brannstrom I.O."/>
            <person name="Guillou S."/>
            <person name="Cros-Aarteil S."/>
            <person name="Calhoun S."/>
            <person name="Kuo A."/>
            <person name="Mondo S."/>
            <person name="Pangilinan J."/>
            <person name="Riley R."/>
            <person name="Labutti K."/>
            <person name="Andreopoulos B."/>
            <person name="Lipzen A."/>
            <person name="Chen C."/>
            <person name="Yanf M."/>
            <person name="Daum C."/>
            <person name="Ng V."/>
            <person name="Clum A."/>
            <person name="Steindorff A."/>
            <person name="Ohm R."/>
            <person name="Martin F."/>
            <person name="Silar P."/>
            <person name="Natvig D."/>
            <person name="Lalanne C."/>
            <person name="Gautier V."/>
            <person name="Ament-Velasquez S.L."/>
            <person name="Kruys A."/>
            <person name="Hutchinson M.I."/>
            <person name="Powell A.J."/>
            <person name="Barry K."/>
            <person name="Miller A.N."/>
            <person name="Grigoriev I.V."/>
            <person name="Debuchy R."/>
            <person name="Gladieux P."/>
            <person name="Thoren M.H."/>
            <person name="Johannesson H."/>
        </authorList>
    </citation>
    <scope>NUCLEOTIDE SEQUENCE</scope>
    <source>
        <strain evidence="7">CBS 118394</strain>
    </source>
</reference>
<evidence type="ECO:0000256" key="2">
    <source>
        <dbReference type="ARBA" id="ARBA00007441"/>
    </source>
</evidence>
<feature type="domain" description="Aminotransferase class I/classII large" evidence="6">
    <location>
        <begin position="120"/>
        <end position="431"/>
    </location>
</feature>
<keyword evidence="8" id="KW-1185">Reference proteome</keyword>
<dbReference type="GO" id="GO:0008483">
    <property type="term" value="F:transaminase activity"/>
    <property type="evidence" value="ECO:0007669"/>
    <property type="project" value="UniProtKB-KW"/>
</dbReference>